<name>A0A9D4DIV2_DREPO</name>
<keyword evidence="2" id="KW-1185">Reference proteome</keyword>
<comment type="caution">
    <text evidence="1">The sequence shown here is derived from an EMBL/GenBank/DDBJ whole genome shotgun (WGS) entry which is preliminary data.</text>
</comment>
<reference evidence="1" key="2">
    <citation type="submission" date="2020-11" db="EMBL/GenBank/DDBJ databases">
        <authorList>
            <person name="McCartney M.A."/>
            <person name="Auch B."/>
            <person name="Kono T."/>
            <person name="Mallez S."/>
            <person name="Becker A."/>
            <person name="Gohl D.M."/>
            <person name="Silverstein K.A.T."/>
            <person name="Koren S."/>
            <person name="Bechman K.B."/>
            <person name="Herman A."/>
            <person name="Abrahante J.E."/>
            <person name="Garbe J."/>
        </authorList>
    </citation>
    <scope>NUCLEOTIDE SEQUENCE</scope>
    <source>
        <strain evidence="1">Duluth1</strain>
        <tissue evidence="1">Whole animal</tissue>
    </source>
</reference>
<dbReference type="AlphaFoldDB" id="A0A9D4DIV2"/>
<evidence type="ECO:0000313" key="1">
    <source>
        <dbReference type="EMBL" id="KAH3749340.1"/>
    </source>
</evidence>
<gene>
    <name evidence="1" type="ORF">DPMN_183837</name>
</gene>
<sequence length="70" mass="7568">MSVLLVHKADPNANDCEVHSTTLCTDGVLPLSSGSLHWTQMGKHHEVAQFLLEQEALPITGDDCPTLSVQ</sequence>
<protein>
    <submittedName>
        <fullName evidence="1">Uncharacterized protein</fullName>
    </submittedName>
</protein>
<dbReference type="Proteomes" id="UP000828390">
    <property type="component" value="Unassembled WGS sequence"/>
</dbReference>
<dbReference type="EMBL" id="JAIWYP010000010">
    <property type="protein sequence ID" value="KAH3749340.1"/>
    <property type="molecule type" value="Genomic_DNA"/>
</dbReference>
<evidence type="ECO:0000313" key="2">
    <source>
        <dbReference type="Proteomes" id="UP000828390"/>
    </source>
</evidence>
<reference evidence="1" key="1">
    <citation type="journal article" date="2019" name="bioRxiv">
        <title>The Genome of the Zebra Mussel, Dreissena polymorpha: A Resource for Invasive Species Research.</title>
        <authorList>
            <person name="McCartney M.A."/>
            <person name="Auch B."/>
            <person name="Kono T."/>
            <person name="Mallez S."/>
            <person name="Zhang Y."/>
            <person name="Obille A."/>
            <person name="Becker A."/>
            <person name="Abrahante J.E."/>
            <person name="Garbe J."/>
            <person name="Badalamenti J.P."/>
            <person name="Herman A."/>
            <person name="Mangelson H."/>
            <person name="Liachko I."/>
            <person name="Sullivan S."/>
            <person name="Sone E.D."/>
            <person name="Koren S."/>
            <person name="Silverstein K.A.T."/>
            <person name="Beckman K.B."/>
            <person name="Gohl D.M."/>
        </authorList>
    </citation>
    <scope>NUCLEOTIDE SEQUENCE</scope>
    <source>
        <strain evidence="1">Duluth1</strain>
        <tissue evidence="1">Whole animal</tissue>
    </source>
</reference>
<proteinExistence type="predicted"/>
<organism evidence="1 2">
    <name type="scientific">Dreissena polymorpha</name>
    <name type="common">Zebra mussel</name>
    <name type="synonym">Mytilus polymorpha</name>
    <dbReference type="NCBI Taxonomy" id="45954"/>
    <lineage>
        <taxon>Eukaryota</taxon>
        <taxon>Metazoa</taxon>
        <taxon>Spiralia</taxon>
        <taxon>Lophotrochozoa</taxon>
        <taxon>Mollusca</taxon>
        <taxon>Bivalvia</taxon>
        <taxon>Autobranchia</taxon>
        <taxon>Heteroconchia</taxon>
        <taxon>Euheterodonta</taxon>
        <taxon>Imparidentia</taxon>
        <taxon>Neoheterodontei</taxon>
        <taxon>Myida</taxon>
        <taxon>Dreissenoidea</taxon>
        <taxon>Dreissenidae</taxon>
        <taxon>Dreissena</taxon>
    </lineage>
</organism>
<accession>A0A9D4DIV2</accession>